<sequence length="521" mass="57835">MMPTEVLQIPDRKNPVIEKIERRWESVNSMAGVGLDPDVSRIPGEIWDITGRENIADGIFLFNKRIIDVTAPYVVDFKINSNFYQGVEGRDALARTFAYLKHTYPDIVRIYDGKFADVGHTSEQIATEVFERIDADAILLNPYLGFDGIEPFTRHADKLSILCVNTSNPSASDIQELVLADGTILWRRVLDIAMNNWNKNGNIIPVLSATHSGNLSGIRSAIGQRPILLAGIGVQGGDIEATLEDCLNDDKFGVMISSSRAILYPEIAEGETYFHASERAIKELRDRINAAKSVILDKEIMGAEQLLGADFSGEASLEATADLHQRPEEIAELDVNKLFVLLLGPSGVGKSTLIRILTLLSDKFQYVRPCTTRPLREGETDKDFVDETEFDRIATEGGFASVNYMYGAKYGLRTSSITEAIAAGKIPILDFPLDKARQLERPEYSLLRIYIFPEGITQWLQRLREAGRDSDGRTEMGLEELEVLVNMTTPHPDIHFSVINAENRQTDTAGIIVGLTDSLGN</sequence>
<dbReference type="EC" id="4.1.1.23" evidence="7"/>
<dbReference type="SUPFAM" id="SSF52540">
    <property type="entry name" value="P-loop containing nucleoside triphosphate hydrolases"/>
    <property type="match status" value="1"/>
</dbReference>
<dbReference type="SMART" id="SM00072">
    <property type="entry name" value="GuKc"/>
    <property type="match status" value="1"/>
</dbReference>
<feature type="domain" description="Guanylate kinase-like" evidence="8">
    <location>
        <begin position="337"/>
        <end position="520"/>
    </location>
</feature>
<evidence type="ECO:0000256" key="3">
    <source>
        <dbReference type="ARBA" id="ARBA00022793"/>
    </source>
</evidence>
<dbReference type="AlphaFoldDB" id="A0A0G0ZDA0"/>
<evidence type="ECO:0000256" key="7">
    <source>
        <dbReference type="NCBIfam" id="TIGR02127"/>
    </source>
</evidence>
<dbReference type="GO" id="GO:0044205">
    <property type="term" value="P:'de novo' UMP biosynthetic process"/>
    <property type="evidence" value="ECO:0007669"/>
    <property type="project" value="UniProtKB-UniPathway"/>
</dbReference>
<keyword evidence="3" id="KW-0210">Decarboxylase</keyword>
<organism evidence="9 10">
    <name type="scientific">Candidatus Gottesmanbacteria bacterium GW2011_GWA2_42_18</name>
    <dbReference type="NCBI Taxonomy" id="1618442"/>
    <lineage>
        <taxon>Bacteria</taxon>
        <taxon>Candidatus Gottesmaniibacteriota</taxon>
    </lineage>
</organism>
<name>A0A0G0ZDA0_9BACT</name>
<dbReference type="Proteomes" id="UP000034320">
    <property type="component" value="Unassembled WGS sequence"/>
</dbReference>
<dbReference type="SMART" id="SM00934">
    <property type="entry name" value="OMPdecase"/>
    <property type="match status" value="1"/>
</dbReference>
<dbReference type="EMBL" id="LCDD01000014">
    <property type="protein sequence ID" value="KKS46682.1"/>
    <property type="molecule type" value="Genomic_DNA"/>
</dbReference>
<dbReference type="InterPro" id="IPR011995">
    <property type="entry name" value="OMPdecase_type-2"/>
</dbReference>
<dbReference type="InterPro" id="IPR013785">
    <property type="entry name" value="Aldolase_TIM"/>
</dbReference>
<dbReference type="NCBIfam" id="TIGR02127">
    <property type="entry name" value="pyrF_sub2"/>
    <property type="match status" value="1"/>
</dbReference>
<dbReference type="GO" id="GO:0004590">
    <property type="term" value="F:orotidine-5'-phosphate decarboxylase activity"/>
    <property type="evidence" value="ECO:0007669"/>
    <property type="project" value="UniProtKB-UniRule"/>
</dbReference>
<dbReference type="InterPro" id="IPR001754">
    <property type="entry name" value="OMPdeCOase_dom"/>
</dbReference>
<dbReference type="InterPro" id="IPR027417">
    <property type="entry name" value="P-loop_NTPase"/>
</dbReference>
<dbReference type="GO" id="GO:0006207">
    <property type="term" value="P:'de novo' pyrimidine nucleobase biosynthetic process"/>
    <property type="evidence" value="ECO:0007669"/>
    <property type="project" value="InterPro"/>
</dbReference>
<evidence type="ECO:0000256" key="2">
    <source>
        <dbReference type="ARBA" id="ARBA00008847"/>
    </source>
</evidence>
<dbReference type="PATRIC" id="fig|1618442.3.peg.652"/>
<dbReference type="PANTHER" id="PTHR43375">
    <property type="entry name" value="OROTIDINE 5'-PHOSPHATE DECARBOXYLASE"/>
    <property type="match status" value="1"/>
</dbReference>
<dbReference type="PROSITE" id="PS50052">
    <property type="entry name" value="GUANYLATE_KINASE_2"/>
    <property type="match status" value="1"/>
</dbReference>
<accession>A0A0G0ZDA0</accession>
<evidence type="ECO:0000256" key="1">
    <source>
        <dbReference type="ARBA" id="ARBA00004861"/>
    </source>
</evidence>
<evidence type="ECO:0000256" key="6">
    <source>
        <dbReference type="ARBA" id="ARBA00049157"/>
    </source>
</evidence>
<dbReference type="PANTHER" id="PTHR43375:SF1">
    <property type="entry name" value="OROTIDINE 5'-PHOSPHATE DECARBOXYLASE"/>
    <property type="match status" value="1"/>
</dbReference>
<evidence type="ECO:0000259" key="8">
    <source>
        <dbReference type="PROSITE" id="PS50052"/>
    </source>
</evidence>
<gene>
    <name evidence="9" type="ORF">UV09_C0014G0002</name>
</gene>
<dbReference type="Pfam" id="PF00625">
    <property type="entry name" value="Guanylate_kin"/>
    <property type="match status" value="1"/>
</dbReference>
<dbReference type="UniPathway" id="UPA00070">
    <property type="reaction ID" value="UER00120"/>
</dbReference>
<keyword evidence="4" id="KW-0665">Pyrimidine biosynthesis</keyword>
<evidence type="ECO:0000256" key="5">
    <source>
        <dbReference type="ARBA" id="ARBA00023239"/>
    </source>
</evidence>
<proteinExistence type="inferred from homology"/>
<dbReference type="InterPro" id="IPR008144">
    <property type="entry name" value="Guanylate_kin-like_dom"/>
</dbReference>
<evidence type="ECO:0000313" key="9">
    <source>
        <dbReference type="EMBL" id="KKS46682.1"/>
    </source>
</evidence>
<dbReference type="Gene3D" id="3.20.20.70">
    <property type="entry name" value="Aldolase class I"/>
    <property type="match status" value="1"/>
</dbReference>
<evidence type="ECO:0000256" key="4">
    <source>
        <dbReference type="ARBA" id="ARBA00022975"/>
    </source>
</evidence>
<reference evidence="9 10" key="1">
    <citation type="journal article" date="2015" name="Nature">
        <title>rRNA introns, odd ribosomes, and small enigmatic genomes across a large radiation of phyla.</title>
        <authorList>
            <person name="Brown C.T."/>
            <person name="Hug L.A."/>
            <person name="Thomas B.C."/>
            <person name="Sharon I."/>
            <person name="Castelle C.J."/>
            <person name="Singh A."/>
            <person name="Wilkins M.J."/>
            <person name="Williams K.H."/>
            <person name="Banfield J.F."/>
        </authorList>
    </citation>
    <scope>NUCLEOTIDE SEQUENCE [LARGE SCALE GENOMIC DNA]</scope>
</reference>
<comment type="catalytic activity">
    <reaction evidence="6">
        <text>orotidine 5'-phosphate + H(+) = UMP + CO2</text>
        <dbReference type="Rhea" id="RHEA:11596"/>
        <dbReference type="ChEBI" id="CHEBI:15378"/>
        <dbReference type="ChEBI" id="CHEBI:16526"/>
        <dbReference type="ChEBI" id="CHEBI:57538"/>
        <dbReference type="ChEBI" id="CHEBI:57865"/>
        <dbReference type="EC" id="4.1.1.23"/>
    </reaction>
</comment>
<dbReference type="InterPro" id="IPR008145">
    <property type="entry name" value="GK/Ca_channel_bsu"/>
</dbReference>
<dbReference type="InterPro" id="IPR011060">
    <property type="entry name" value="RibuloseP-bd_barrel"/>
</dbReference>
<comment type="caution">
    <text evidence="9">The sequence shown here is derived from an EMBL/GenBank/DDBJ whole genome shotgun (WGS) entry which is preliminary data.</text>
</comment>
<dbReference type="Gene3D" id="3.40.50.300">
    <property type="entry name" value="P-loop containing nucleotide triphosphate hydrolases"/>
    <property type="match status" value="1"/>
</dbReference>
<protein>
    <recommendedName>
        <fullName evidence="7">Orotidine-5'-phosphate decarboxylase</fullName>
        <ecNumber evidence="7">4.1.1.23</ecNumber>
    </recommendedName>
</protein>
<dbReference type="SUPFAM" id="SSF51366">
    <property type="entry name" value="Ribulose-phoshate binding barrel"/>
    <property type="match status" value="1"/>
</dbReference>
<comment type="similarity">
    <text evidence="2">Belongs to the OMP decarboxylase family. Type 2 subfamily.</text>
</comment>
<dbReference type="Pfam" id="PF00215">
    <property type="entry name" value="OMPdecase"/>
    <property type="match status" value="1"/>
</dbReference>
<comment type="pathway">
    <text evidence="1">Pyrimidine metabolism; UMP biosynthesis via de novo pathway; UMP from orotate: step 2/2.</text>
</comment>
<keyword evidence="5" id="KW-0456">Lyase</keyword>
<evidence type="ECO:0000313" key="10">
    <source>
        <dbReference type="Proteomes" id="UP000034320"/>
    </source>
</evidence>